<keyword evidence="9 10" id="KW-0807">Transducer</keyword>
<keyword evidence="7 10" id="KW-0675">Receptor</keyword>
<dbReference type="InterPro" id="IPR000276">
    <property type="entry name" value="GPCR_Rhodpsn"/>
</dbReference>
<evidence type="ECO:0000313" key="12">
    <source>
        <dbReference type="Ensembl" id="ENSPCEP00000017238.1"/>
    </source>
</evidence>
<dbReference type="GO" id="GO:0042277">
    <property type="term" value="F:peptide binding"/>
    <property type="evidence" value="ECO:0007669"/>
    <property type="project" value="TreeGrafter"/>
</dbReference>
<dbReference type="GO" id="GO:0045907">
    <property type="term" value="P:positive regulation of vasoconstriction"/>
    <property type="evidence" value="ECO:0007669"/>
    <property type="project" value="TreeGrafter"/>
</dbReference>
<keyword evidence="6 10" id="KW-0472">Membrane</keyword>
<dbReference type="PANTHER" id="PTHR24241:SF18">
    <property type="entry name" value="VASOPRESSIN V1B RECEPTOR"/>
    <property type="match status" value="1"/>
</dbReference>
<organism evidence="12 13">
    <name type="scientific">Pelusios castaneus</name>
    <name type="common">West African mud turtle</name>
    <dbReference type="NCBI Taxonomy" id="367368"/>
    <lineage>
        <taxon>Eukaryota</taxon>
        <taxon>Metazoa</taxon>
        <taxon>Chordata</taxon>
        <taxon>Craniata</taxon>
        <taxon>Vertebrata</taxon>
        <taxon>Euteleostomi</taxon>
        <taxon>Archelosauria</taxon>
        <taxon>Testudinata</taxon>
        <taxon>Testudines</taxon>
        <taxon>Pleurodira</taxon>
        <taxon>Pelomedusidae</taxon>
        <taxon>Pelusios</taxon>
    </lineage>
</organism>
<dbReference type="GO" id="GO:0005000">
    <property type="term" value="F:vasopressin receptor activity"/>
    <property type="evidence" value="ECO:0007669"/>
    <property type="project" value="InterPro"/>
</dbReference>
<keyword evidence="2" id="KW-1003">Cell membrane</keyword>
<evidence type="ECO:0000256" key="3">
    <source>
        <dbReference type="ARBA" id="ARBA00022692"/>
    </source>
</evidence>
<evidence type="ECO:0000256" key="8">
    <source>
        <dbReference type="ARBA" id="ARBA00023180"/>
    </source>
</evidence>
<evidence type="ECO:0000259" key="11">
    <source>
        <dbReference type="PROSITE" id="PS50262"/>
    </source>
</evidence>
<dbReference type="Proteomes" id="UP000694393">
    <property type="component" value="Unplaced"/>
</dbReference>
<evidence type="ECO:0000256" key="9">
    <source>
        <dbReference type="ARBA" id="ARBA00023224"/>
    </source>
</evidence>
<dbReference type="PROSITE" id="PS50262">
    <property type="entry name" value="G_PROTEIN_RECEP_F1_2"/>
    <property type="match status" value="1"/>
</dbReference>
<dbReference type="InterPro" id="IPR001817">
    <property type="entry name" value="Vasoprsn_rcpt"/>
</dbReference>
<comment type="subcellular location">
    <subcellularLocation>
        <location evidence="1 10">Cell membrane</location>
        <topology evidence="1 10">Multi-pass membrane protein</topology>
    </subcellularLocation>
</comment>
<dbReference type="InterPro" id="IPR017452">
    <property type="entry name" value="GPCR_Rhodpsn_7TM"/>
</dbReference>
<dbReference type="PRINTS" id="PR00896">
    <property type="entry name" value="VASOPRESSINR"/>
</dbReference>
<name>A0A8C8S9B5_9SAUR</name>
<reference evidence="12" key="2">
    <citation type="submission" date="2025-09" db="UniProtKB">
        <authorList>
            <consortium name="Ensembl"/>
        </authorList>
    </citation>
    <scope>IDENTIFICATION</scope>
</reference>
<sequence length="193" mass="21304">LTGGGICHHLICHEICKNLRGKMQSGVEKGAGCSCGQPSRVSSVRTISRAKIRTVKMTFVIVLAYVACWAPFFSVQMWSVWDENPVSSWDMHSLSTNVAFAITMLLGSLSSCCNPWIYMFFSGHLLHDGLRYFSCCGSLRSGLKRQISNGRIRQPMDSTRLTPRGESQCKFGSTTSKCTFYNPLATQSAVLVS</sequence>
<dbReference type="Gene3D" id="1.20.1070.10">
    <property type="entry name" value="Rhodopsin 7-helix transmembrane proteins"/>
    <property type="match status" value="1"/>
</dbReference>
<evidence type="ECO:0000256" key="5">
    <source>
        <dbReference type="ARBA" id="ARBA00023040"/>
    </source>
</evidence>
<feature type="domain" description="G-protein coupled receptors family 1 profile" evidence="11">
    <location>
        <begin position="1"/>
        <end position="118"/>
    </location>
</feature>
<dbReference type="AlphaFoldDB" id="A0A8C8S9B5"/>
<evidence type="ECO:0000256" key="4">
    <source>
        <dbReference type="ARBA" id="ARBA00022989"/>
    </source>
</evidence>
<dbReference type="GO" id="GO:0032870">
    <property type="term" value="P:cellular response to hormone stimulus"/>
    <property type="evidence" value="ECO:0007669"/>
    <property type="project" value="TreeGrafter"/>
</dbReference>
<protein>
    <submittedName>
        <fullName evidence="12">Arginine vasopressin receptor 1B</fullName>
    </submittedName>
</protein>
<accession>A0A8C8S9B5</accession>
<reference evidence="12" key="1">
    <citation type="submission" date="2025-08" db="UniProtKB">
        <authorList>
            <consortium name="Ensembl"/>
        </authorList>
    </citation>
    <scope>IDENTIFICATION</scope>
</reference>
<feature type="transmembrane region" description="Helical" evidence="10">
    <location>
        <begin position="98"/>
        <end position="121"/>
    </location>
</feature>
<comment type="caution">
    <text evidence="10">Lacks conserved residue(s) required for the propagation of feature annotation.</text>
</comment>
<keyword evidence="13" id="KW-1185">Reference proteome</keyword>
<evidence type="ECO:0000256" key="7">
    <source>
        <dbReference type="ARBA" id="ARBA00023170"/>
    </source>
</evidence>
<comment type="similarity">
    <text evidence="10">Belongs to the G-protein coupled receptor 1 family. Vasopressin/oxytocin receptor subfamily.</text>
</comment>
<dbReference type="Ensembl" id="ENSPCET00000017841.1">
    <property type="protein sequence ID" value="ENSPCEP00000017238.1"/>
    <property type="gene ID" value="ENSPCEG00000013523.1"/>
</dbReference>
<dbReference type="GO" id="GO:0001992">
    <property type="term" value="P:regulation of systemic arterial blood pressure by vasopressin"/>
    <property type="evidence" value="ECO:0007669"/>
    <property type="project" value="TreeGrafter"/>
</dbReference>
<dbReference type="PANTHER" id="PTHR24241">
    <property type="entry name" value="NEUROPEPTIDE RECEPTOR-RELATED G-PROTEIN COUPLED RECEPTOR"/>
    <property type="match status" value="1"/>
</dbReference>
<evidence type="ECO:0000256" key="10">
    <source>
        <dbReference type="RuleBase" id="RU046427"/>
    </source>
</evidence>
<keyword evidence="8 10" id="KW-0325">Glycoprotein</keyword>
<dbReference type="SUPFAM" id="SSF81321">
    <property type="entry name" value="Family A G protein-coupled receptor-like"/>
    <property type="match status" value="1"/>
</dbReference>
<keyword evidence="4 10" id="KW-1133">Transmembrane helix</keyword>
<dbReference type="GO" id="GO:0005886">
    <property type="term" value="C:plasma membrane"/>
    <property type="evidence" value="ECO:0007669"/>
    <property type="project" value="UniProtKB-SubCell"/>
</dbReference>
<keyword evidence="3 10" id="KW-0812">Transmembrane</keyword>
<feature type="transmembrane region" description="Helical" evidence="10">
    <location>
        <begin position="57"/>
        <end position="78"/>
    </location>
</feature>
<proteinExistence type="inferred from homology"/>
<dbReference type="PRINTS" id="PR00237">
    <property type="entry name" value="GPCRRHODOPSN"/>
</dbReference>
<evidence type="ECO:0000313" key="13">
    <source>
        <dbReference type="Proteomes" id="UP000694393"/>
    </source>
</evidence>
<evidence type="ECO:0000256" key="6">
    <source>
        <dbReference type="ARBA" id="ARBA00023136"/>
    </source>
</evidence>
<dbReference type="Pfam" id="PF00001">
    <property type="entry name" value="7tm_1"/>
    <property type="match status" value="1"/>
</dbReference>
<keyword evidence="5 10" id="KW-0297">G-protein coupled receptor</keyword>
<evidence type="ECO:0000256" key="2">
    <source>
        <dbReference type="ARBA" id="ARBA00022475"/>
    </source>
</evidence>
<evidence type="ECO:0000256" key="1">
    <source>
        <dbReference type="ARBA" id="ARBA00004651"/>
    </source>
</evidence>